<evidence type="ECO:0000256" key="2">
    <source>
        <dbReference type="ARBA" id="ARBA00012417"/>
    </source>
</evidence>
<dbReference type="EMBL" id="JAOVQO010000008">
    <property type="protein sequence ID" value="MCU9848321.1"/>
    <property type="molecule type" value="Genomic_DNA"/>
</dbReference>
<dbReference type="InterPro" id="IPR050356">
    <property type="entry name" value="SulA_CellDiv_inhibitor"/>
</dbReference>
<sequence>MVQRRILSLWFPRLGAERLVRRMRGMPAPAFAVVGEEANRQVLTSLTAAAEAEGLYRGQPLRDALAMSPALVTRFRNPRAEAQFLTALRRWAGKFSPWVAEEPPEGLVIDLSGAAHLFGGEEGVLGAVAEDCAGLGLTVEAGIADTVGAAWALARHAGREAARVRNGDAIDQEARATRSRAAKRHWIRGGPAPVPEMPPVPQARISAPGQLRQSLAPLPLAALRIDDDTVHGLARLGLRHVGDIMGMPRAALSRRFGLGLIRRLDQALGVETEPVSPARAPLHFAVRLTLPDPIGLAEDIMAGIDRLLPALAARLRDKGRGARRVRLQLFRADQSMQEIELGLARPSADPDRLRPLLMLKLDEVDPGFGIDMLRLEAHVTEPVHARQVRGPNDPGDAPGRSAAETALDDLISKLGARVGMEAITRLAPADSHIPEKSAKILPAAWSEPAVDWPPPRTPRPLVIFRPEPLAAPEDPMPPARFRWRRRDLVTTAATGPERIAPEWWLDEPDWRSGTRDYWRVEVETGERLWLFFAHGGAVSGGWYCQGTFR</sequence>
<comment type="function">
    <text evidence="4">Poorly processive, error-prone DNA polymerase involved in untargeted mutagenesis. Copies undamaged DNA at stalled replication forks, which arise in vivo from mismatched or misaligned primer ends. These misaligned primers can be extended by PolIV. Exhibits no 3'-5' exonuclease (proofreading) activity. May be involved in translesional synthesis, in conjunction with the beta clamp from PolIII.</text>
</comment>
<feature type="domain" description="DNA polymerase Y-family little finger" evidence="7">
    <location>
        <begin position="289"/>
        <end position="369"/>
    </location>
</feature>
<reference evidence="8 9" key="1">
    <citation type="submission" date="2022-10" db="EMBL/GenBank/DDBJ databases">
        <title>Defluviimonas sp. nov., isolated from ocean surface sediments.</title>
        <authorList>
            <person name="He W."/>
            <person name="Wang L."/>
            <person name="Zhang D.-F."/>
        </authorList>
    </citation>
    <scope>NUCLEOTIDE SEQUENCE [LARGE SCALE GENOMIC DNA]</scope>
    <source>
        <strain evidence="8 9">WL0024</strain>
    </source>
</reference>
<name>A0ABT2X2Z3_9RHOB</name>
<evidence type="ECO:0000259" key="6">
    <source>
        <dbReference type="Pfam" id="PF00817"/>
    </source>
</evidence>
<gene>
    <name evidence="8" type="ORF">OEZ60_09900</name>
</gene>
<evidence type="ECO:0000256" key="5">
    <source>
        <dbReference type="ARBA" id="ARBA00049244"/>
    </source>
</evidence>
<dbReference type="Pfam" id="PF11799">
    <property type="entry name" value="IMS_C"/>
    <property type="match status" value="1"/>
</dbReference>
<evidence type="ECO:0000256" key="4">
    <source>
        <dbReference type="ARBA" id="ARBA00025589"/>
    </source>
</evidence>
<dbReference type="RefSeq" id="WP_263335507.1">
    <property type="nucleotide sequence ID" value="NZ_JAOVQO010000008.1"/>
</dbReference>
<dbReference type="CDD" id="cd03468">
    <property type="entry name" value="PolY_like"/>
    <property type="match status" value="1"/>
</dbReference>
<evidence type="ECO:0000313" key="9">
    <source>
        <dbReference type="Proteomes" id="UP001209535"/>
    </source>
</evidence>
<dbReference type="PANTHER" id="PTHR35369">
    <property type="entry name" value="BLR3025 PROTEIN-RELATED"/>
    <property type="match status" value="1"/>
</dbReference>
<proteinExistence type="predicted"/>
<dbReference type="InterPro" id="IPR017961">
    <property type="entry name" value="DNA_pol_Y-fam_little_finger"/>
</dbReference>
<dbReference type="InterPro" id="IPR001126">
    <property type="entry name" value="UmuC"/>
</dbReference>
<organism evidence="8 9">
    <name type="scientific">Albidovulum salinarum</name>
    <dbReference type="NCBI Taxonomy" id="2984153"/>
    <lineage>
        <taxon>Bacteria</taxon>
        <taxon>Pseudomonadati</taxon>
        <taxon>Pseudomonadota</taxon>
        <taxon>Alphaproteobacteria</taxon>
        <taxon>Rhodobacterales</taxon>
        <taxon>Paracoccaceae</taxon>
        <taxon>Albidovulum</taxon>
    </lineage>
</organism>
<feature type="domain" description="UmuC" evidence="6">
    <location>
        <begin position="32"/>
        <end position="152"/>
    </location>
</feature>
<comment type="catalytic activity">
    <reaction evidence="5">
        <text>DNA(n) + a 2'-deoxyribonucleoside 5'-triphosphate = DNA(n+1) + diphosphate</text>
        <dbReference type="Rhea" id="RHEA:22508"/>
        <dbReference type="Rhea" id="RHEA-COMP:17339"/>
        <dbReference type="Rhea" id="RHEA-COMP:17340"/>
        <dbReference type="ChEBI" id="CHEBI:33019"/>
        <dbReference type="ChEBI" id="CHEBI:61560"/>
        <dbReference type="ChEBI" id="CHEBI:173112"/>
        <dbReference type="EC" id="2.7.7.7"/>
    </reaction>
</comment>
<evidence type="ECO:0000259" key="7">
    <source>
        <dbReference type="Pfam" id="PF11799"/>
    </source>
</evidence>
<evidence type="ECO:0000256" key="1">
    <source>
        <dbReference type="ARBA" id="ARBA00011245"/>
    </source>
</evidence>
<dbReference type="InterPro" id="IPR043502">
    <property type="entry name" value="DNA/RNA_pol_sf"/>
</dbReference>
<dbReference type="PANTHER" id="PTHR35369:SF2">
    <property type="entry name" value="BLR3025 PROTEIN"/>
    <property type="match status" value="1"/>
</dbReference>
<comment type="subunit">
    <text evidence="1">Monomer.</text>
</comment>
<dbReference type="Proteomes" id="UP001209535">
    <property type="component" value="Unassembled WGS sequence"/>
</dbReference>
<evidence type="ECO:0000313" key="8">
    <source>
        <dbReference type="EMBL" id="MCU9848321.1"/>
    </source>
</evidence>
<dbReference type="SUPFAM" id="SSF56672">
    <property type="entry name" value="DNA/RNA polymerases"/>
    <property type="match status" value="1"/>
</dbReference>
<protein>
    <recommendedName>
        <fullName evidence="2">DNA-directed DNA polymerase</fullName>
        <ecNumber evidence="2">2.7.7.7</ecNumber>
    </recommendedName>
</protein>
<evidence type="ECO:0000256" key="3">
    <source>
        <dbReference type="ARBA" id="ARBA00022763"/>
    </source>
</evidence>
<keyword evidence="9" id="KW-1185">Reference proteome</keyword>
<comment type="caution">
    <text evidence="8">The sequence shown here is derived from an EMBL/GenBank/DDBJ whole genome shotgun (WGS) entry which is preliminary data.</text>
</comment>
<keyword evidence="3" id="KW-0227">DNA damage</keyword>
<dbReference type="Pfam" id="PF00817">
    <property type="entry name" value="IMS"/>
    <property type="match status" value="1"/>
</dbReference>
<dbReference type="EC" id="2.7.7.7" evidence="2"/>
<accession>A0ABT2X2Z3</accession>